<keyword evidence="2" id="KW-1185">Reference proteome</keyword>
<keyword evidence="1" id="KW-0804">Transcription</keyword>
<reference evidence="1 2" key="1">
    <citation type="submission" date="2020-08" db="EMBL/GenBank/DDBJ databases">
        <title>Genomic Encyclopedia of Type Strains, Phase IV (KMG-IV): sequencing the most valuable type-strain genomes for metagenomic binning, comparative biology and taxonomic classification.</title>
        <authorList>
            <person name="Goeker M."/>
        </authorList>
    </citation>
    <scope>NUCLEOTIDE SEQUENCE [LARGE SCALE GENOMIC DNA]</scope>
    <source>
        <strain evidence="1 2">DSM 103570</strain>
    </source>
</reference>
<proteinExistence type="predicted"/>
<evidence type="ECO:0000313" key="2">
    <source>
        <dbReference type="Proteomes" id="UP000588647"/>
    </source>
</evidence>
<comment type="caution">
    <text evidence="1">The sequence shown here is derived from an EMBL/GenBank/DDBJ whole genome shotgun (WGS) entry which is preliminary data.</text>
</comment>
<dbReference type="AlphaFoldDB" id="A0A7W6HEQ7"/>
<dbReference type="GO" id="GO:0000428">
    <property type="term" value="C:DNA-directed RNA polymerase complex"/>
    <property type="evidence" value="ECO:0007669"/>
    <property type="project" value="UniProtKB-KW"/>
</dbReference>
<keyword evidence="1" id="KW-0240">DNA-directed RNA polymerase</keyword>
<dbReference type="RefSeq" id="WP_183209285.1">
    <property type="nucleotide sequence ID" value="NZ_JAAAMM010000004.1"/>
</dbReference>
<organism evidence="1 2">
    <name type="scientific">Aurantimonas endophytica</name>
    <dbReference type="NCBI Taxonomy" id="1522175"/>
    <lineage>
        <taxon>Bacteria</taxon>
        <taxon>Pseudomonadati</taxon>
        <taxon>Pseudomonadota</taxon>
        <taxon>Alphaproteobacteria</taxon>
        <taxon>Hyphomicrobiales</taxon>
        <taxon>Aurantimonadaceae</taxon>
        <taxon>Aurantimonas</taxon>
    </lineage>
</organism>
<accession>A0A7W6HEQ7</accession>
<evidence type="ECO:0000313" key="1">
    <source>
        <dbReference type="EMBL" id="MBB4003849.1"/>
    </source>
</evidence>
<name>A0A7W6HEQ7_9HYPH</name>
<dbReference type="Proteomes" id="UP000588647">
    <property type="component" value="Unassembled WGS sequence"/>
</dbReference>
<protein>
    <submittedName>
        <fullName evidence="1">DNA-directed RNA polymerase subunit RPC12/RpoP</fullName>
    </submittedName>
</protein>
<gene>
    <name evidence="1" type="ORF">GGR03_002937</name>
</gene>
<dbReference type="EMBL" id="JACIEM010000004">
    <property type="protein sequence ID" value="MBB4003849.1"/>
    <property type="molecule type" value="Genomic_DNA"/>
</dbReference>
<sequence>MLTPIIISTLDDLLDEGMGLAWICEGCSRDLDMTLGRAIEIWGRDQRYVRWHPPVKCARCGSRDISMRVRANTIKQATGTPFER</sequence>